<feature type="region of interest" description="Disordered" evidence="1">
    <location>
        <begin position="563"/>
        <end position="582"/>
    </location>
</feature>
<gene>
    <name evidence="2" type="ORF">LSCM1_02573</name>
</gene>
<comment type="caution">
    <text evidence="2">The sequence shown here is derived from an EMBL/GenBank/DDBJ whole genome shotgun (WGS) entry which is preliminary data.</text>
</comment>
<organism evidence="2 3">
    <name type="scientific">Leishmania martiniquensis</name>
    <dbReference type="NCBI Taxonomy" id="1580590"/>
    <lineage>
        <taxon>Eukaryota</taxon>
        <taxon>Discoba</taxon>
        <taxon>Euglenozoa</taxon>
        <taxon>Kinetoplastea</taxon>
        <taxon>Metakinetoplastina</taxon>
        <taxon>Trypanosomatida</taxon>
        <taxon>Trypanosomatidae</taxon>
        <taxon>Leishmaniinae</taxon>
        <taxon>Leishmania</taxon>
    </lineage>
</organism>
<dbReference type="RefSeq" id="XP_067175530.1">
    <property type="nucleotide sequence ID" value="XM_067320155.1"/>
</dbReference>
<sequence length="960" mass="103087">MLPRRLGTALRRSCYASVAAAAPTQLEVRLPLVNVRPFSAIDPLHHRQRELTVHSDCFQSASQVICAQTATAQNSPAGLSVTLPPLCAWGVCADSDCATEDRDSLHGIGGRSSNRKANRYAGVWAPIESYLGPLSAAATDNNGGGALDTTPTSSPAPRCLVLRLFPDLTIAQLPTLRRRRTGGCRAPRLLCSGVIALHEYPLEAIVGATALWGGGGADPQRVFRCAIECLSEVGQRFLPRLPLVLQLPTRLLVSQQFLHDLATLLVRDRWRSVSFELPSTHQLYSCCGERGGAGVPAFSAVDTGASEAAWCQLPLLCTPWTTLCRHPGLGQTLRQLRRHDVVPFHVLYSWAVAEKQLFKGLELSIVVDTTAPMPGEEALQVYLQSPSSVGRPAEELQYVAPLASQQLRDSTDAALSFSQSDGEAHRMHGRGCVTENSGAAHRARAGLSNGVLDAVRRQGGPPTPRESGGVDLDQVEKEWRLRKGTESSPSGAATVAAKTIPLATSASHGDLSLVLDAPPDHLRTLIEKSIVDGNATARPVPPQQQCFLQKVGQLAQRTEVPPAASSGCATVPTSTAAGEDDQSASLMNQAEALEKLLREADGTDADSGTASCDVETMLAEMQRYMRAHGQPPPREANDDAAGHASANPSPVKQRYTGGPNDAHGARLATTSNPWSAFPGYWSCIHTLVQKVTRATLLWTAPTFNTAAVRAWTAAYHASRHHSAGHGEAHVPAGDAPLPMVVPVHMPVQSAMHVEVERLLREGRWFGQPPLLGGMEEGNPLHTWLPASLNVALTDALSRLPSDYQARERRRLLHNHRRLRKEGARAARCRDSVIELTAPPPTCSSASGDEEQPYSVRIRISEEARSLYLLTPAQVAECESRALRQAAAACGTGGEEAEQFCESVRGVDNAFMRALEEGYRAGLLTSDATLAHWGLSTSLVHVPTPGLSADELYRSLYSLSP</sequence>
<dbReference type="GeneID" id="92512667"/>
<dbReference type="EMBL" id="JAFEUZ010000033">
    <property type="protein sequence ID" value="KAG5469357.1"/>
    <property type="molecule type" value="Genomic_DNA"/>
</dbReference>
<reference evidence="3" key="1">
    <citation type="journal article" date="2021" name="Microbiol. Resour. Announc.">
        <title>LGAAP: Leishmaniinae Genome Assembly and Annotation Pipeline.</title>
        <authorList>
            <person name="Almutairi H."/>
            <person name="Urbaniak M.D."/>
            <person name="Bates M.D."/>
            <person name="Jariyapan N."/>
            <person name="Kwakye-Nuako G."/>
            <person name="Thomaz-Soccol V."/>
            <person name="Al-Salem W.S."/>
            <person name="Dillon R.J."/>
            <person name="Bates P.A."/>
            <person name="Gatherer D."/>
        </authorList>
    </citation>
    <scope>NUCLEOTIDE SEQUENCE [LARGE SCALE GENOMIC DNA]</scope>
</reference>
<dbReference type="AlphaFoldDB" id="A0A836KEA3"/>
<proteinExistence type="predicted"/>
<reference evidence="3" key="2">
    <citation type="journal article" date="2021" name="Sci. Data">
        <title>Chromosome-scale genome sequencing, assembly and annotation of six genomes from subfamily Leishmaniinae.</title>
        <authorList>
            <person name="Almutairi H."/>
            <person name="Urbaniak M.D."/>
            <person name="Bates M.D."/>
            <person name="Jariyapan N."/>
            <person name="Kwakye-Nuako G."/>
            <person name="Thomaz Soccol V."/>
            <person name="Al-Salem W.S."/>
            <person name="Dillon R.J."/>
            <person name="Bates P.A."/>
            <person name="Gatherer D."/>
        </authorList>
    </citation>
    <scope>NUCLEOTIDE SEQUENCE [LARGE SCALE GENOMIC DNA]</scope>
</reference>
<feature type="compositionally biased region" description="Polar residues" evidence="1">
    <location>
        <begin position="567"/>
        <end position="576"/>
    </location>
</feature>
<evidence type="ECO:0000313" key="2">
    <source>
        <dbReference type="EMBL" id="KAG5469357.1"/>
    </source>
</evidence>
<name>A0A836KEA3_9TRYP</name>
<protein>
    <submittedName>
        <fullName evidence="2">Uncharacterized protein</fullName>
    </submittedName>
</protein>
<dbReference type="OrthoDB" id="273665at2759"/>
<evidence type="ECO:0000256" key="1">
    <source>
        <dbReference type="SAM" id="MobiDB-lite"/>
    </source>
</evidence>
<accession>A0A836KEA3</accession>
<dbReference type="KEGG" id="lmat:92512667"/>
<dbReference type="Proteomes" id="UP000673552">
    <property type="component" value="Unassembled WGS sequence"/>
</dbReference>
<feature type="region of interest" description="Disordered" evidence="1">
    <location>
        <begin position="627"/>
        <end position="667"/>
    </location>
</feature>
<evidence type="ECO:0000313" key="3">
    <source>
        <dbReference type="Proteomes" id="UP000673552"/>
    </source>
</evidence>
<keyword evidence="3" id="KW-1185">Reference proteome</keyword>